<dbReference type="AlphaFoldDB" id="A0A0C3JE17"/>
<dbReference type="EMBL" id="KN832059">
    <property type="protein sequence ID" value="KIN95856.1"/>
    <property type="molecule type" value="Genomic_DNA"/>
</dbReference>
<evidence type="ECO:0000313" key="2">
    <source>
        <dbReference type="Proteomes" id="UP000054217"/>
    </source>
</evidence>
<organism evidence="1 2">
    <name type="scientific">Pisolithus tinctorius Marx 270</name>
    <dbReference type="NCBI Taxonomy" id="870435"/>
    <lineage>
        <taxon>Eukaryota</taxon>
        <taxon>Fungi</taxon>
        <taxon>Dikarya</taxon>
        <taxon>Basidiomycota</taxon>
        <taxon>Agaricomycotina</taxon>
        <taxon>Agaricomycetes</taxon>
        <taxon>Agaricomycetidae</taxon>
        <taxon>Boletales</taxon>
        <taxon>Sclerodermatineae</taxon>
        <taxon>Pisolithaceae</taxon>
        <taxon>Pisolithus</taxon>
    </lineage>
</organism>
<dbReference type="OrthoDB" id="2800503at2759"/>
<accession>A0A0C3JE17</accession>
<dbReference type="InParanoid" id="A0A0C3JE17"/>
<sequence>MSTAEKLEAANEQITTLSAEIAKNAGTQIPLQVQKLTDDVGSIKNAIEEVKDHLKTQTPPEPFPMPYRDALATYTTNPNQILLGKCPTQEHAKAHAAIRDRQILINPDRDHPIFNDSTKRETAIDLIRQAIEAVDRVDGPEIQLKSIACLQNNGILLEFNSQEATAWIKKVPNQATFLEKLGGMTTIKDRIYSVVIPFLSIATDLDRCHTPKVLWTWLQLTLPNSSTSCAQCPCMQMKTKGLMRRKTVGCEQSSFAQDRVVSAKEKRGSELSAH</sequence>
<protein>
    <submittedName>
        <fullName evidence="1">Uncharacterized protein</fullName>
    </submittedName>
</protein>
<proteinExistence type="predicted"/>
<gene>
    <name evidence="1" type="ORF">M404DRAFT_33828</name>
</gene>
<reference evidence="1 2" key="1">
    <citation type="submission" date="2014-04" db="EMBL/GenBank/DDBJ databases">
        <authorList>
            <consortium name="DOE Joint Genome Institute"/>
            <person name="Kuo A."/>
            <person name="Kohler A."/>
            <person name="Costa M.D."/>
            <person name="Nagy L.G."/>
            <person name="Floudas D."/>
            <person name="Copeland A."/>
            <person name="Barry K.W."/>
            <person name="Cichocki N."/>
            <person name="Veneault-Fourrey C."/>
            <person name="LaButti K."/>
            <person name="Lindquist E.A."/>
            <person name="Lipzen A."/>
            <person name="Lundell T."/>
            <person name="Morin E."/>
            <person name="Murat C."/>
            <person name="Sun H."/>
            <person name="Tunlid A."/>
            <person name="Henrissat B."/>
            <person name="Grigoriev I.V."/>
            <person name="Hibbett D.S."/>
            <person name="Martin F."/>
            <person name="Nordberg H.P."/>
            <person name="Cantor M.N."/>
            <person name="Hua S.X."/>
        </authorList>
    </citation>
    <scope>NUCLEOTIDE SEQUENCE [LARGE SCALE GENOMIC DNA]</scope>
    <source>
        <strain evidence="1 2">Marx 270</strain>
    </source>
</reference>
<dbReference type="Proteomes" id="UP000054217">
    <property type="component" value="Unassembled WGS sequence"/>
</dbReference>
<name>A0A0C3JE17_PISTI</name>
<evidence type="ECO:0000313" key="1">
    <source>
        <dbReference type="EMBL" id="KIN95856.1"/>
    </source>
</evidence>
<dbReference type="HOGENOM" id="CLU_1016052_0_0_1"/>
<reference evidence="2" key="2">
    <citation type="submission" date="2015-01" db="EMBL/GenBank/DDBJ databases">
        <title>Evolutionary Origins and Diversification of the Mycorrhizal Mutualists.</title>
        <authorList>
            <consortium name="DOE Joint Genome Institute"/>
            <consortium name="Mycorrhizal Genomics Consortium"/>
            <person name="Kohler A."/>
            <person name="Kuo A."/>
            <person name="Nagy L.G."/>
            <person name="Floudas D."/>
            <person name="Copeland A."/>
            <person name="Barry K.W."/>
            <person name="Cichocki N."/>
            <person name="Veneault-Fourrey C."/>
            <person name="LaButti K."/>
            <person name="Lindquist E.A."/>
            <person name="Lipzen A."/>
            <person name="Lundell T."/>
            <person name="Morin E."/>
            <person name="Murat C."/>
            <person name="Riley R."/>
            <person name="Ohm R."/>
            <person name="Sun H."/>
            <person name="Tunlid A."/>
            <person name="Henrissat B."/>
            <person name="Grigoriev I.V."/>
            <person name="Hibbett D.S."/>
            <person name="Martin F."/>
        </authorList>
    </citation>
    <scope>NUCLEOTIDE SEQUENCE [LARGE SCALE GENOMIC DNA]</scope>
    <source>
        <strain evidence="2">Marx 270</strain>
    </source>
</reference>
<keyword evidence="2" id="KW-1185">Reference proteome</keyword>